<accession>A0A836HRF3</accession>
<dbReference type="KEGG" id="phet:94288657"/>
<feature type="compositionally biased region" description="Low complexity" evidence="2">
    <location>
        <begin position="109"/>
        <end position="128"/>
    </location>
</feature>
<feature type="compositionally biased region" description="Basic and acidic residues" evidence="2">
    <location>
        <begin position="696"/>
        <end position="707"/>
    </location>
</feature>
<proteinExistence type="predicted"/>
<keyword evidence="1" id="KW-0175">Coiled coil</keyword>
<evidence type="ECO:0000313" key="3">
    <source>
        <dbReference type="EMBL" id="KAG5496254.1"/>
    </source>
</evidence>
<feature type="compositionally biased region" description="Acidic residues" evidence="2">
    <location>
        <begin position="748"/>
        <end position="762"/>
    </location>
</feature>
<gene>
    <name evidence="3" type="ORF">JKF63_02555</name>
</gene>
<feature type="region of interest" description="Disordered" evidence="2">
    <location>
        <begin position="1"/>
        <end position="128"/>
    </location>
</feature>
<evidence type="ECO:0000256" key="1">
    <source>
        <dbReference type="SAM" id="Coils"/>
    </source>
</evidence>
<feature type="region of interest" description="Disordered" evidence="2">
    <location>
        <begin position="478"/>
        <end position="514"/>
    </location>
</feature>
<feature type="compositionally biased region" description="Acidic residues" evidence="2">
    <location>
        <begin position="719"/>
        <end position="730"/>
    </location>
</feature>
<feature type="compositionally biased region" description="Basic and acidic residues" evidence="2">
    <location>
        <begin position="535"/>
        <end position="562"/>
    </location>
</feature>
<evidence type="ECO:0000313" key="4">
    <source>
        <dbReference type="Proteomes" id="UP000674318"/>
    </source>
</evidence>
<feature type="region of interest" description="Disordered" evidence="2">
    <location>
        <begin position="156"/>
        <end position="228"/>
    </location>
</feature>
<feature type="region of interest" description="Disordered" evidence="2">
    <location>
        <begin position="593"/>
        <end position="786"/>
    </location>
</feature>
<feature type="region of interest" description="Disordered" evidence="2">
    <location>
        <begin position="262"/>
        <end position="301"/>
    </location>
</feature>
<feature type="compositionally biased region" description="Basic and acidic residues" evidence="2">
    <location>
        <begin position="37"/>
        <end position="50"/>
    </location>
</feature>
<protein>
    <submittedName>
        <fullName evidence="3">Uncharacterized protein</fullName>
    </submittedName>
</protein>
<dbReference type="Proteomes" id="UP000674318">
    <property type="component" value="Chromosome 32"/>
</dbReference>
<comment type="caution">
    <text evidence="3">The sequence shown here is derived from an EMBL/GenBank/DDBJ whole genome shotgun (WGS) entry which is preliminary data.</text>
</comment>
<evidence type="ECO:0000256" key="2">
    <source>
        <dbReference type="SAM" id="MobiDB-lite"/>
    </source>
</evidence>
<feature type="compositionally biased region" description="Polar residues" evidence="2">
    <location>
        <begin position="180"/>
        <end position="189"/>
    </location>
</feature>
<sequence>MAAVLEANNVDNSECYSDDFSQDEFEADNSSTAHSLVEGKENAGLDKRSSSDGFAASEESTPKRAYGDTISTTSSSSARMSSRSCHNSSVLHSLSQQPAQLTATANRGSPGSSHSSYTSSSFSSPNNSSIGASAHFTEDAVGSAHLYLPDSGLHKDDNSVLPADQVGEHPRRRADGCVSEPNSHSGTFSHDQRGARGSPLRATGYQNYSQRNCGSTNVSVTDRPQRPHCPETIEELRAMEEENERMRDELFQRSRQVYKVSVSQSTKLNSPSNRNRPFGVSGVSRKNTITSPTGGTSGRQRDVAARLVQESLRVHRNLQILRLQQRDLVQRRDELRELVSRYKKAIKYKDLVEAVKKDIAILMQDHRDAHLEVRCNEKLLTVNDTMGGSGVSDRKLQEEIRSQNALTQRQREHALRDADNALRVRDAAAQRVEELMLELENRRQWAMGDIQMEVHELHLMNHAKADRIHELRRQLRGLQEARTPDSDECASNSRQRHTPRRSRCKQHCNTQREDAERKYLEARIAEMRRELEAIKGGVREGENPRRASSDAEANPDRNKGTEKPSPPSNNPFLTVYPAVVQNEAGSAAVALRESSKSNSLAEVQKTAPPKRSIDKVDATSWMNADVKGEAAEDGLGYPSQSFHDADTAGSDFPREGASPAAHQAEGLQREHPHVAAASAVAQDGPPAWLGAEDDKDDGRVAPVEDHQAASPSSTYDPASDVEGEAIEEDWQDAHDEQAFEAATAPPHEEEELVDELFGDEGNDSAQPAAAPSTDAVDDDGPAWLNF</sequence>
<feature type="compositionally biased region" description="Basic and acidic residues" evidence="2">
    <location>
        <begin position="166"/>
        <end position="175"/>
    </location>
</feature>
<feature type="coiled-coil region" evidence="1">
    <location>
        <begin position="229"/>
        <end position="256"/>
    </location>
</feature>
<dbReference type="EMBL" id="JAFJZO010000032">
    <property type="protein sequence ID" value="KAG5496254.1"/>
    <property type="molecule type" value="Genomic_DNA"/>
</dbReference>
<feature type="compositionally biased region" description="Basic residues" evidence="2">
    <location>
        <begin position="494"/>
        <end position="506"/>
    </location>
</feature>
<feature type="region of interest" description="Disordered" evidence="2">
    <location>
        <begin position="535"/>
        <end position="573"/>
    </location>
</feature>
<feature type="compositionally biased region" description="Polar residues" evidence="2">
    <location>
        <begin position="204"/>
        <end position="222"/>
    </location>
</feature>
<reference evidence="3 4" key="1">
    <citation type="submission" date="2021-02" db="EMBL/GenBank/DDBJ databases">
        <title>Porcisia hertigi Genome sequencing and assembly.</title>
        <authorList>
            <person name="Almutairi H."/>
            <person name="Gatherer D."/>
        </authorList>
    </citation>
    <scope>NUCLEOTIDE SEQUENCE [LARGE SCALE GENOMIC DNA]</scope>
    <source>
        <strain evidence="3 4">C119</strain>
    </source>
</reference>
<organism evidence="3 4">
    <name type="scientific">Porcisia hertigi</name>
    <dbReference type="NCBI Taxonomy" id="2761500"/>
    <lineage>
        <taxon>Eukaryota</taxon>
        <taxon>Discoba</taxon>
        <taxon>Euglenozoa</taxon>
        <taxon>Kinetoplastea</taxon>
        <taxon>Metakinetoplastina</taxon>
        <taxon>Trypanosomatida</taxon>
        <taxon>Trypanosomatidae</taxon>
        <taxon>Leishmaniinae</taxon>
        <taxon>Porcisia</taxon>
    </lineage>
</organism>
<feature type="compositionally biased region" description="Polar residues" evidence="2">
    <location>
        <begin position="90"/>
        <end position="107"/>
    </location>
</feature>
<dbReference type="RefSeq" id="XP_067754737.1">
    <property type="nucleotide sequence ID" value="XM_067898580.1"/>
</dbReference>
<name>A0A836HRF3_9TRYP</name>
<feature type="compositionally biased region" description="Acidic residues" evidence="2">
    <location>
        <begin position="16"/>
        <end position="27"/>
    </location>
</feature>
<dbReference type="OrthoDB" id="267020at2759"/>
<dbReference type="GeneID" id="94288657"/>
<feature type="compositionally biased region" description="Low complexity" evidence="2">
    <location>
        <begin position="71"/>
        <end position="89"/>
    </location>
</feature>
<dbReference type="AlphaFoldDB" id="A0A836HRF3"/>
<feature type="compositionally biased region" description="Polar residues" evidence="2">
    <location>
        <begin position="262"/>
        <end position="275"/>
    </location>
</feature>
<feature type="compositionally biased region" description="Polar residues" evidence="2">
    <location>
        <begin position="284"/>
        <end position="294"/>
    </location>
</feature>
<keyword evidence="4" id="KW-1185">Reference proteome</keyword>